<feature type="binding site" evidence="7">
    <location>
        <position position="86"/>
    </location>
    <ligand>
        <name>Fe(3+)</name>
        <dbReference type="ChEBI" id="CHEBI:29034"/>
    </ligand>
</feature>
<gene>
    <name evidence="7 9" type="primary">hutI</name>
    <name evidence="9" type="ORF">ACFOU2_20070</name>
</gene>
<comment type="catalytic activity">
    <reaction evidence="7">
        <text>4-imidazolone-5-propanoate + H2O = N-formimidoyl-L-glutamate</text>
        <dbReference type="Rhea" id="RHEA:23660"/>
        <dbReference type="ChEBI" id="CHEBI:15377"/>
        <dbReference type="ChEBI" id="CHEBI:58928"/>
        <dbReference type="ChEBI" id="CHEBI:77893"/>
        <dbReference type="EC" id="3.5.2.7"/>
    </reaction>
</comment>
<name>A0ABV8B5Q8_9BACI</name>
<dbReference type="HAMAP" id="MF_00372">
    <property type="entry name" value="HutI"/>
    <property type="match status" value="1"/>
</dbReference>
<dbReference type="RefSeq" id="WP_377918677.1">
    <property type="nucleotide sequence ID" value="NZ_JBHRZT010000072.1"/>
</dbReference>
<keyword evidence="3 7" id="KW-0378">Hydrolase</keyword>
<feature type="binding site" evidence="7">
    <location>
        <position position="88"/>
    </location>
    <ligand>
        <name>Zn(2+)</name>
        <dbReference type="ChEBI" id="CHEBI:29105"/>
    </ligand>
</feature>
<feature type="binding site" evidence="7">
    <location>
        <position position="259"/>
    </location>
    <ligand>
        <name>4-imidazolone-5-propanoate</name>
        <dbReference type="ChEBI" id="CHEBI:77893"/>
    </ligand>
</feature>
<feature type="binding site" evidence="7">
    <location>
        <position position="335"/>
    </location>
    <ligand>
        <name>4-imidazolone-5-propanoate</name>
        <dbReference type="ChEBI" id="CHEBI:77893"/>
    </ligand>
</feature>
<feature type="binding site" evidence="7">
    <location>
        <position position="191"/>
    </location>
    <ligand>
        <name>4-imidazolone-5-propanoate</name>
        <dbReference type="ChEBI" id="CHEBI:77893"/>
    </ligand>
</feature>
<keyword evidence="10" id="KW-1185">Reference proteome</keyword>
<feature type="binding site" evidence="7">
    <location>
        <position position="256"/>
    </location>
    <ligand>
        <name>Zn(2+)</name>
        <dbReference type="ChEBI" id="CHEBI:29105"/>
    </ligand>
</feature>
<dbReference type="InterPro" id="IPR006680">
    <property type="entry name" value="Amidohydro-rel"/>
</dbReference>
<feature type="domain" description="Amidohydrolase-related" evidence="8">
    <location>
        <begin position="77"/>
        <end position="418"/>
    </location>
</feature>
<comment type="function">
    <text evidence="7">Catalyzes the hydrolytic cleavage of the carbon-nitrogen bond in imidazolone-5-propanoate to yield N-formimidoyl-L-glutamate. It is the third step in the universal histidine degradation pathway.</text>
</comment>
<evidence type="ECO:0000256" key="2">
    <source>
        <dbReference type="ARBA" id="ARBA00022723"/>
    </source>
</evidence>
<evidence type="ECO:0000259" key="8">
    <source>
        <dbReference type="Pfam" id="PF01979"/>
    </source>
</evidence>
<dbReference type="InterPro" id="IPR032466">
    <property type="entry name" value="Metal_Hydrolase"/>
</dbReference>
<dbReference type="CDD" id="cd01296">
    <property type="entry name" value="Imidazolone-5PH"/>
    <property type="match status" value="1"/>
</dbReference>
<dbReference type="PANTHER" id="PTHR42752">
    <property type="entry name" value="IMIDAZOLONEPROPIONASE"/>
    <property type="match status" value="1"/>
</dbReference>
<feature type="binding site" evidence="7">
    <location>
        <position position="88"/>
    </location>
    <ligand>
        <name>Fe(3+)</name>
        <dbReference type="ChEBI" id="CHEBI:29034"/>
    </ligand>
</feature>
<evidence type="ECO:0000256" key="6">
    <source>
        <dbReference type="ARBA" id="ARBA00023004"/>
    </source>
</evidence>
<comment type="subcellular location">
    <subcellularLocation>
        <location evidence="7">Cytoplasm</location>
    </subcellularLocation>
</comment>
<keyword evidence="7" id="KW-0963">Cytoplasm</keyword>
<evidence type="ECO:0000256" key="4">
    <source>
        <dbReference type="ARBA" id="ARBA00022808"/>
    </source>
</evidence>
<proteinExistence type="inferred from homology"/>
<feature type="binding site" evidence="7">
    <location>
        <position position="330"/>
    </location>
    <ligand>
        <name>Zn(2+)</name>
        <dbReference type="ChEBI" id="CHEBI:29105"/>
    </ligand>
</feature>
<feature type="binding site" evidence="7">
    <location>
        <position position="158"/>
    </location>
    <ligand>
        <name>N-formimidoyl-L-glutamate</name>
        <dbReference type="ChEBI" id="CHEBI:58928"/>
    </ligand>
</feature>
<sequence>MVTSILYIKCASQVVTVSGGSDRPKRGQDMSDIGVIENGSVVIDGGKIAFAGPDAEAVHYISKLNGEVTTIDASGKIVTPGLIDPHTHLVFAGSREKELEMRLKGAKYLDILKQGGGILSTTRSTREASEEQLVEESAKRLNRFLQHGVTTVEAKSGYGLTVEDELKQLRAAKKLSERHPVDLVSTFMGAHAIPMEYKENPDEFVRLVIEEMIPKVAEEGLAEFCDVFCEEGVFTVEQSERILKAGKKFGLKPKIHADEIVQFGGAELAAKLGAVSADHLLKASNAGIGQMAEKGVMAVLLPGTAFFLMEKPANARKMIEAGVPVALSTDRNPGSSPTESLPLIMNLACLTMKMTPEEVLTACTINAAHAIGKADQIGSIEIGKKADLVLFDAPNYQTLQYNYGVNLVDTVLKNGKVVVEGGIIIGTNEGSHPFSTFAN</sequence>
<keyword evidence="2 7" id="KW-0479">Metal-binding</keyword>
<feature type="binding site" evidence="7">
    <location>
        <position position="256"/>
    </location>
    <ligand>
        <name>Fe(3+)</name>
        <dbReference type="ChEBI" id="CHEBI:29034"/>
    </ligand>
</feature>
<evidence type="ECO:0000256" key="1">
    <source>
        <dbReference type="ARBA" id="ARBA00012864"/>
    </source>
</evidence>
<feature type="binding site" evidence="7">
    <location>
        <position position="334"/>
    </location>
    <ligand>
        <name>N-formimidoyl-L-glutamate</name>
        <dbReference type="ChEBI" id="CHEBI:58928"/>
    </ligand>
</feature>
<dbReference type="SUPFAM" id="SSF51338">
    <property type="entry name" value="Composite domain of metallo-dependent hydrolases"/>
    <property type="match status" value="1"/>
</dbReference>
<evidence type="ECO:0000313" key="9">
    <source>
        <dbReference type="EMBL" id="MFC3885643.1"/>
    </source>
</evidence>
<keyword evidence="4 7" id="KW-0369">Histidine metabolism</keyword>
<feature type="binding site" evidence="7">
    <location>
        <position position="330"/>
    </location>
    <ligand>
        <name>Fe(3+)</name>
        <dbReference type="ChEBI" id="CHEBI:29034"/>
    </ligand>
</feature>
<dbReference type="NCBIfam" id="TIGR01224">
    <property type="entry name" value="hutI"/>
    <property type="match status" value="1"/>
</dbReference>
<dbReference type="InterPro" id="IPR011059">
    <property type="entry name" value="Metal-dep_hydrolase_composite"/>
</dbReference>
<dbReference type="Proteomes" id="UP001595752">
    <property type="component" value="Unassembled WGS sequence"/>
</dbReference>
<dbReference type="SUPFAM" id="SSF51556">
    <property type="entry name" value="Metallo-dependent hydrolases"/>
    <property type="match status" value="1"/>
</dbReference>
<dbReference type="PANTHER" id="PTHR42752:SF1">
    <property type="entry name" value="IMIDAZOLONEPROPIONASE-RELATED"/>
    <property type="match status" value="1"/>
</dbReference>
<reference evidence="10" key="1">
    <citation type="journal article" date="2019" name="Int. J. Syst. Evol. Microbiol.">
        <title>The Global Catalogue of Microorganisms (GCM) 10K type strain sequencing project: providing services to taxonomists for standard genome sequencing and annotation.</title>
        <authorList>
            <consortium name="The Broad Institute Genomics Platform"/>
            <consortium name="The Broad Institute Genome Sequencing Center for Infectious Disease"/>
            <person name="Wu L."/>
            <person name="Ma J."/>
        </authorList>
    </citation>
    <scope>NUCLEOTIDE SEQUENCE [LARGE SCALE GENOMIC DNA]</scope>
    <source>
        <strain evidence="10">CCUG 61889</strain>
    </source>
</reference>
<keyword evidence="6 7" id="KW-0408">Iron</keyword>
<organism evidence="9 10">
    <name type="scientific">Bacillus songklensis</name>
    <dbReference type="NCBI Taxonomy" id="1069116"/>
    <lineage>
        <taxon>Bacteria</taxon>
        <taxon>Bacillati</taxon>
        <taxon>Bacillota</taxon>
        <taxon>Bacilli</taxon>
        <taxon>Bacillales</taxon>
        <taxon>Bacillaceae</taxon>
        <taxon>Bacillus</taxon>
    </lineage>
</organism>
<evidence type="ECO:0000256" key="3">
    <source>
        <dbReference type="ARBA" id="ARBA00022801"/>
    </source>
</evidence>
<evidence type="ECO:0000313" key="10">
    <source>
        <dbReference type="Proteomes" id="UP001595752"/>
    </source>
</evidence>
<evidence type="ECO:0000256" key="5">
    <source>
        <dbReference type="ARBA" id="ARBA00022833"/>
    </source>
</evidence>
<feature type="binding site" evidence="7">
    <location>
        <position position="158"/>
    </location>
    <ligand>
        <name>4-imidazolone-5-propanoate</name>
        <dbReference type="ChEBI" id="CHEBI:77893"/>
    </ligand>
</feature>
<comment type="caution">
    <text evidence="9">The sequence shown here is derived from an EMBL/GenBank/DDBJ whole genome shotgun (WGS) entry which is preliminary data.</text>
</comment>
<protein>
    <recommendedName>
        <fullName evidence="1 7">Imidazolonepropionase</fullName>
        <ecNumber evidence="1 7">3.5.2.7</ecNumber>
    </recommendedName>
    <alternativeName>
        <fullName evidence="7">Imidazolone-5-propionate hydrolase</fullName>
    </alternativeName>
</protein>
<dbReference type="Gene3D" id="3.20.20.140">
    <property type="entry name" value="Metal-dependent hydrolases"/>
    <property type="match status" value="1"/>
</dbReference>
<dbReference type="EC" id="3.5.2.7" evidence="1 7"/>
<comment type="pathway">
    <text evidence="7">Amino-acid degradation; L-histidine degradation into L-glutamate; N-formimidoyl-L-glutamate from L-histidine: step 3/3.</text>
</comment>
<feature type="binding site" evidence="7">
    <location>
        <position position="95"/>
    </location>
    <ligand>
        <name>4-imidazolone-5-propanoate</name>
        <dbReference type="ChEBI" id="CHEBI:77893"/>
    </ligand>
</feature>
<comment type="cofactor">
    <cofactor evidence="7">
        <name>Zn(2+)</name>
        <dbReference type="ChEBI" id="CHEBI:29105"/>
    </cofactor>
    <cofactor evidence="7">
        <name>Fe(3+)</name>
        <dbReference type="ChEBI" id="CHEBI:29034"/>
    </cofactor>
    <text evidence="7">Binds 1 zinc or iron ion per subunit.</text>
</comment>
<dbReference type="InterPro" id="IPR005920">
    <property type="entry name" value="HutI"/>
</dbReference>
<feature type="binding site" evidence="7">
    <location>
        <position position="332"/>
    </location>
    <ligand>
        <name>N-formimidoyl-L-glutamate</name>
        <dbReference type="ChEBI" id="CHEBI:58928"/>
    </ligand>
</feature>
<accession>A0ABV8B5Q8</accession>
<dbReference type="GO" id="GO:0050480">
    <property type="term" value="F:imidazolonepropionase activity"/>
    <property type="evidence" value="ECO:0007669"/>
    <property type="project" value="UniProtKB-EC"/>
</dbReference>
<dbReference type="Gene3D" id="2.30.40.10">
    <property type="entry name" value="Urease, subunit C, domain 1"/>
    <property type="match status" value="1"/>
</dbReference>
<keyword evidence="5 7" id="KW-0862">Zinc</keyword>
<evidence type="ECO:0000256" key="7">
    <source>
        <dbReference type="HAMAP-Rule" id="MF_00372"/>
    </source>
</evidence>
<dbReference type="EMBL" id="JBHRZT010000072">
    <property type="protein sequence ID" value="MFC3885643.1"/>
    <property type="molecule type" value="Genomic_DNA"/>
</dbReference>
<dbReference type="Pfam" id="PF01979">
    <property type="entry name" value="Amidohydro_1"/>
    <property type="match status" value="1"/>
</dbReference>
<feature type="binding site" evidence="7">
    <location>
        <position position="86"/>
    </location>
    <ligand>
        <name>Zn(2+)</name>
        <dbReference type="ChEBI" id="CHEBI:29105"/>
    </ligand>
</feature>
<comment type="similarity">
    <text evidence="7">Belongs to the metallo-dependent hydrolases superfamily. HutI family.</text>
</comment>